<dbReference type="PATRIC" id="fig|1224163.3.peg.100"/>
<dbReference type="HOGENOM" id="CLU_038034_13_3_11"/>
<dbReference type="AlphaFoldDB" id="S5SRG7"/>
<organism evidence="4 5">
    <name type="scientific">Corynebacterium maris DSM 45190</name>
    <dbReference type="NCBI Taxonomy" id="1224163"/>
    <lineage>
        <taxon>Bacteria</taxon>
        <taxon>Bacillati</taxon>
        <taxon>Actinomycetota</taxon>
        <taxon>Actinomycetes</taxon>
        <taxon>Mycobacteriales</taxon>
        <taxon>Corynebacteriaceae</taxon>
        <taxon>Corynebacterium</taxon>
    </lineage>
</organism>
<dbReference type="Gene3D" id="3.40.50.1980">
    <property type="entry name" value="Nitrogenase molybdenum iron protein domain"/>
    <property type="match status" value="2"/>
</dbReference>
<dbReference type="Gene3D" id="1.20.58.2180">
    <property type="match status" value="1"/>
</dbReference>
<evidence type="ECO:0000313" key="5">
    <source>
        <dbReference type="Proteomes" id="UP000015388"/>
    </source>
</evidence>
<feature type="chain" id="PRO_5004539794" evidence="2">
    <location>
        <begin position="28"/>
        <end position="371"/>
    </location>
</feature>
<dbReference type="PROSITE" id="PS51257">
    <property type="entry name" value="PROKAR_LIPOPROTEIN"/>
    <property type="match status" value="1"/>
</dbReference>
<keyword evidence="2" id="KW-0732">Signal</keyword>
<dbReference type="eggNOG" id="COG0614">
    <property type="taxonomic scope" value="Bacteria"/>
</dbReference>
<dbReference type="Proteomes" id="UP000015388">
    <property type="component" value="Chromosome"/>
</dbReference>
<keyword evidence="5" id="KW-1185">Reference proteome</keyword>
<evidence type="ECO:0000259" key="3">
    <source>
        <dbReference type="PROSITE" id="PS50983"/>
    </source>
</evidence>
<name>S5SRG7_9CORY</name>
<dbReference type="PANTHER" id="PTHR30535:SF34">
    <property type="entry name" value="MOLYBDATE-BINDING PROTEIN MOLA"/>
    <property type="match status" value="1"/>
</dbReference>
<dbReference type="KEGG" id="cmd:B841_00495"/>
<protein>
    <submittedName>
        <fullName evidence="4">Periplasmic binding protein</fullName>
    </submittedName>
</protein>
<dbReference type="InterPro" id="IPR050902">
    <property type="entry name" value="ABC_Transporter_SBP"/>
</dbReference>
<dbReference type="PANTHER" id="PTHR30535">
    <property type="entry name" value="VITAMIN B12-BINDING PROTEIN"/>
    <property type="match status" value="1"/>
</dbReference>
<accession>S5SRG7</accession>
<feature type="signal peptide" evidence="2">
    <location>
        <begin position="1"/>
        <end position="27"/>
    </location>
</feature>
<gene>
    <name evidence="4" type="ORF">B841_00495</name>
</gene>
<proteinExistence type="inferred from homology"/>
<dbReference type="RefSeq" id="WP_020933517.1">
    <property type="nucleotide sequence ID" value="NC_021915.1"/>
</dbReference>
<dbReference type="STRING" id="1224163.B841_00495"/>
<dbReference type="OrthoDB" id="9797850at2"/>
<evidence type="ECO:0000313" key="4">
    <source>
        <dbReference type="EMBL" id="AGS33582.1"/>
    </source>
</evidence>
<feature type="domain" description="Fe/B12 periplasmic-binding" evidence="3">
    <location>
        <begin position="60"/>
        <end position="325"/>
    </location>
</feature>
<sequence length="371" mass="39998">MRRSRTLATLTSLTAAALLATGCTAPAESQDSAPAAGGEETITVTDQRGVEVTLDGPAESIASAVIPAPAILAAVDGSWDRISGINQSLLDANKQGIISQIFPDSVTTLVISGPDFVPNMEEVLAADPDVVIQWGDMGDEVISPLEQAGLPVIGLEYGTQEDLETWIDLFGDVIGKPERADEIIAWMHDEAEAVSAQVESLDAESPRALSLSYSQQSLSVDTASDYAQHVFDVTGLTNVAKDAPVTDGVVNAEQIIEWDPEIIFLSAFSPATPQDVYDDPRLSEISAVKDKRVYRAPLGVYRWQVPSAESPLYWNWVAALAYPGQFEVDLPAEMREQTSFLYNYELSDGDVDLELRSDINDVSADYALVSE</sequence>
<dbReference type="GO" id="GO:0071281">
    <property type="term" value="P:cellular response to iron ion"/>
    <property type="evidence" value="ECO:0007669"/>
    <property type="project" value="TreeGrafter"/>
</dbReference>
<dbReference type="SUPFAM" id="SSF53807">
    <property type="entry name" value="Helical backbone' metal receptor"/>
    <property type="match status" value="1"/>
</dbReference>
<evidence type="ECO:0000256" key="2">
    <source>
        <dbReference type="SAM" id="SignalP"/>
    </source>
</evidence>
<dbReference type="Pfam" id="PF01497">
    <property type="entry name" value="Peripla_BP_2"/>
    <property type="match status" value="1"/>
</dbReference>
<dbReference type="InterPro" id="IPR002491">
    <property type="entry name" value="ABC_transptr_periplasmic_BD"/>
</dbReference>
<evidence type="ECO:0000256" key="1">
    <source>
        <dbReference type="ARBA" id="ARBA00008814"/>
    </source>
</evidence>
<dbReference type="EMBL" id="CP003924">
    <property type="protein sequence ID" value="AGS33582.1"/>
    <property type="molecule type" value="Genomic_DNA"/>
</dbReference>
<reference evidence="4 5" key="1">
    <citation type="submission" date="2012-11" db="EMBL/GenBank/DDBJ databases">
        <title>The complete genome sequence of Corynebacterium maris Coryn-1 (=DSM 45190).</title>
        <authorList>
            <person name="Schaffert L."/>
            <person name="Albersmeier A."/>
            <person name="Kalinowski J."/>
            <person name="Ruckert C."/>
        </authorList>
    </citation>
    <scope>NUCLEOTIDE SEQUENCE [LARGE SCALE GENOMIC DNA]</scope>
    <source>
        <strain evidence="5">Coryn-1</strain>
    </source>
</reference>
<dbReference type="PROSITE" id="PS50983">
    <property type="entry name" value="FE_B12_PBP"/>
    <property type="match status" value="1"/>
</dbReference>
<comment type="similarity">
    <text evidence="1">Belongs to the bacterial solute-binding protein 8 family.</text>
</comment>